<dbReference type="PANTHER" id="PTHR43731">
    <property type="entry name" value="RHOMBOID PROTEASE"/>
    <property type="match status" value="1"/>
</dbReference>
<evidence type="ECO:0000256" key="4">
    <source>
        <dbReference type="ARBA" id="ARBA00022801"/>
    </source>
</evidence>
<evidence type="ECO:0000313" key="9">
    <source>
        <dbReference type="EMBL" id="ACL64363.1"/>
    </source>
</evidence>
<organism evidence="9 10">
    <name type="scientific">Anaeromyxobacter dehalogenans (strain ATCC BAA-258 / DSM 21875 / 2CP-1)</name>
    <dbReference type="NCBI Taxonomy" id="455488"/>
    <lineage>
        <taxon>Bacteria</taxon>
        <taxon>Pseudomonadati</taxon>
        <taxon>Myxococcota</taxon>
        <taxon>Myxococcia</taxon>
        <taxon>Myxococcales</taxon>
        <taxon>Cystobacterineae</taxon>
        <taxon>Anaeromyxobacteraceae</taxon>
        <taxon>Anaeromyxobacter</taxon>
    </lineage>
</organism>
<dbReference type="SUPFAM" id="SSF144091">
    <property type="entry name" value="Rhomboid-like"/>
    <property type="match status" value="1"/>
</dbReference>
<dbReference type="Gene3D" id="1.20.1540.10">
    <property type="entry name" value="Rhomboid-like"/>
    <property type="match status" value="1"/>
</dbReference>
<dbReference type="EMBL" id="CP001359">
    <property type="protein sequence ID" value="ACL64363.1"/>
    <property type="molecule type" value="Genomic_DNA"/>
</dbReference>
<feature type="transmembrane region" description="Helical" evidence="7">
    <location>
        <begin position="122"/>
        <end position="143"/>
    </location>
</feature>
<dbReference type="FunFam" id="1.20.1540.10:FF:000027">
    <property type="entry name" value="Rhomboid family intramembrane serine protease"/>
    <property type="match status" value="1"/>
</dbReference>
<dbReference type="InterPro" id="IPR035952">
    <property type="entry name" value="Rhomboid-like_sf"/>
</dbReference>
<keyword evidence="10" id="KW-1185">Reference proteome</keyword>
<dbReference type="GO" id="GO:0016020">
    <property type="term" value="C:membrane"/>
    <property type="evidence" value="ECO:0007669"/>
    <property type="project" value="UniProtKB-SubCell"/>
</dbReference>
<evidence type="ECO:0000256" key="3">
    <source>
        <dbReference type="ARBA" id="ARBA00022692"/>
    </source>
</evidence>
<feature type="domain" description="Peptidase S54 rhomboid" evidence="8">
    <location>
        <begin position="85"/>
        <end position="235"/>
    </location>
</feature>
<feature type="transmembrane region" description="Helical" evidence="7">
    <location>
        <begin position="176"/>
        <end position="200"/>
    </location>
</feature>
<dbReference type="Pfam" id="PF01694">
    <property type="entry name" value="Rhomboid"/>
    <property type="match status" value="1"/>
</dbReference>
<feature type="transmembrane region" description="Helical" evidence="7">
    <location>
        <begin position="206"/>
        <end position="230"/>
    </location>
</feature>
<keyword evidence="5 7" id="KW-1133">Transmembrane helix</keyword>
<dbReference type="SMART" id="SM01160">
    <property type="entry name" value="DUF1751"/>
    <property type="match status" value="1"/>
</dbReference>
<feature type="transmembrane region" description="Helical" evidence="7">
    <location>
        <begin position="12"/>
        <end position="32"/>
    </location>
</feature>
<evidence type="ECO:0000256" key="2">
    <source>
        <dbReference type="ARBA" id="ARBA00009045"/>
    </source>
</evidence>
<comment type="similarity">
    <text evidence="2">Belongs to the peptidase S54 family.</text>
</comment>
<dbReference type="AlphaFoldDB" id="B8JF06"/>
<sequence length="246" mass="26494">MIPLSDDVPTERTPAVTLLFIAANVLAFLWQVDVLALPDALASGRLMEYVGARLGDTALRGGVVPFEILTFSDVYPRDLVPPPLTVLTAMFLHGGLVHVGSNMLFLWIFGNNVEDALGRGRFVLFYLACGVVAAVVQVVASAATGDLEVPMVGASGAIAGVLAAYMVLFPRARVTTLVIIVIFIRIIPVPAAFFIGLWFLLQVLSIFFGGNTGVALFAHVGGFVAGWLLVRLMGRRPTWRARRVSW</sequence>
<keyword evidence="4" id="KW-0378">Hydrolase</keyword>
<evidence type="ECO:0000256" key="5">
    <source>
        <dbReference type="ARBA" id="ARBA00022989"/>
    </source>
</evidence>
<dbReference type="InterPro" id="IPR050925">
    <property type="entry name" value="Rhomboid_protease_S54"/>
</dbReference>
<feature type="transmembrane region" description="Helical" evidence="7">
    <location>
        <begin position="149"/>
        <end position="169"/>
    </location>
</feature>
<evidence type="ECO:0000256" key="7">
    <source>
        <dbReference type="SAM" id="Phobius"/>
    </source>
</evidence>
<proteinExistence type="inferred from homology"/>
<evidence type="ECO:0000256" key="1">
    <source>
        <dbReference type="ARBA" id="ARBA00004141"/>
    </source>
</evidence>
<dbReference type="MEROPS" id="S54.027"/>
<name>B8JF06_ANAD2</name>
<evidence type="ECO:0000313" key="10">
    <source>
        <dbReference type="Proteomes" id="UP000007089"/>
    </source>
</evidence>
<protein>
    <submittedName>
        <fullName evidence="9">Rhomboid family protein</fullName>
    </submittedName>
</protein>
<feature type="transmembrane region" description="Helical" evidence="7">
    <location>
        <begin position="84"/>
        <end position="110"/>
    </location>
</feature>
<dbReference type="InterPro" id="IPR022764">
    <property type="entry name" value="Peptidase_S54_rhomboid_dom"/>
</dbReference>
<dbReference type="KEGG" id="acp:A2cp1_1012"/>
<gene>
    <name evidence="9" type="ordered locus">A2cp1_1012</name>
</gene>
<dbReference type="PANTHER" id="PTHR43731:SF14">
    <property type="entry name" value="PRESENILIN-ASSOCIATED RHOMBOID-LIKE PROTEIN, MITOCHONDRIAL"/>
    <property type="match status" value="1"/>
</dbReference>
<accession>B8JF06</accession>
<dbReference type="GO" id="GO:0004252">
    <property type="term" value="F:serine-type endopeptidase activity"/>
    <property type="evidence" value="ECO:0007669"/>
    <property type="project" value="InterPro"/>
</dbReference>
<keyword evidence="6 7" id="KW-0472">Membrane</keyword>
<dbReference type="HOGENOM" id="CLU_055068_5_1_7"/>
<comment type="subcellular location">
    <subcellularLocation>
        <location evidence="1">Membrane</location>
        <topology evidence="1">Multi-pass membrane protein</topology>
    </subcellularLocation>
</comment>
<dbReference type="RefSeq" id="WP_012632359.1">
    <property type="nucleotide sequence ID" value="NC_011891.1"/>
</dbReference>
<dbReference type="Proteomes" id="UP000007089">
    <property type="component" value="Chromosome"/>
</dbReference>
<evidence type="ECO:0000259" key="8">
    <source>
        <dbReference type="Pfam" id="PF01694"/>
    </source>
</evidence>
<evidence type="ECO:0000256" key="6">
    <source>
        <dbReference type="ARBA" id="ARBA00023136"/>
    </source>
</evidence>
<reference evidence="9" key="1">
    <citation type="submission" date="2009-01" db="EMBL/GenBank/DDBJ databases">
        <title>Complete sequence of Anaeromyxobacter dehalogenans 2CP-1.</title>
        <authorList>
            <consortium name="US DOE Joint Genome Institute"/>
            <person name="Lucas S."/>
            <person name="Copeland A."/>
            <person name="Lapidus A."/>
            <person name="Glavina del Rio T."/>
            <person name="Dalin E."/>
            <person name="Tice H."/>
            <person name="Bruce D."/>
            <person name="Goodwin L."/>
            <person name="Pitluck S."/>
            <person name="Saunders E."/>
            <person name="Brettin T."/>
            <person name="Detter J.C."/>
            <person name="Han C."/>
            <person name="Larimer F."/>
            <person name="Land M."/>
            <person name="Hauser L."/>
            <person name="Kyrpides N."/>
            <person name="Ovchinnikova G."/>
            <person name="Beliaev A.S."/>
            <person name="Richardson P."/>
        </authorList>
    </citation>
    <scope>NUCLEOTIDE SEQUENCE</scope>
    <source>
        <strain evidence="9">2CP-1</strain>
    </source>
</reference>
<keyword evidence="3 7" id="KW-0812">Transmembrane</keyword>